<reference evidence="2 3" key="1">
    <citation type="journal article" date="2016" name="Biochim. Biophys. Acta">
        <title>Characterization of red-shifted phycobilisomes isolated from the chlorophyll f-containing cyanobacterium Halomicronema hongdechloris.</title>
        <authorList>
            <person name="Li Y."/>
            <person name="Lin Y."/>
            <person name="Garvey C.J."/>
            <person name="Birch D."/>
            <person name="Corkery R.W."/>
            <person name="Loughlin P.C."/>
            <person name="Scheer H."/>
            <person name="Willows R.D."/>
            <person name="Chen M."/>
        </authorList>
    </citation>
    <scope>NUCLEOTIDE SEQUENCE [LARGE SCALE GENOMIC DNA]</scope>
    <source>
        <strain evidence="2 3">C2206</strain>
    </source>
</reference>
<keyword evidence="3" id="KW-1185">Reference proteome</keyword>
<dbReference type="InterPro" id="IPR047654">
    <property type="entry name" value="IS1634_transpos"/>
</dbReference>
<dbReference type="PANTHER" id="PTHR34614">
    <property type="match status" value="1"/>
</dbReference>
<accession>A0A1Z3HRL7</accession>
<dbReference type="EMBL" id="CP021983">
    <property type="protein sequence ID" value="ASC72896.1"/>
    <property type="molecule type" value="Genomic_DNA"/>
</dbReference>
<dbReference type="PANTHER" id="PTHR34614:SF2">
    <property type="entry name" value="TRANSPOSASE IS4-LIKE DOMAIN-CONTAINING PROTEIN"/>
    <property type="match status" value="1"/>
</dbReference>
<name>A0A1Z3HRL7_9CYAN</name>
<evidence type="ECO:0000313" key="3">
    <source>
        <dbReference type="Proteomes" id="UP000191901"/>
    </source>
</evidence>
<dbReference type="GO" id="GO:0004803">
    <property type="term" value="F:transposase activity"/>
    <property type="evidence" value="ECO:0007669"/>
    <property type="project" value="InterPro"/>
</dbReference>
<dbReference type="GO" id="GO:0003677">
    <property type="term" value="F:DNA binding"/>
    <property type="evidence" value="ECO:0007669"/>
    <property type="project" value="InterPro"/>
</dbReference>
<organism evidence="2 3">
    <name type="scientific">Halomicronema hongdechloris C2206</name>
    <dbReference type="NCBI Taxonomy" id="1641165"/>
    <lineage>
        <taxon>Bacteria</taxon>
        <taxon>Bacillati</taxon>
        <taxon>Cyanobacteriota</taxon>
        <taxon>Cyanophyceae</taxon>
        <taxon>Nodosilineales</taxon>
        <taxon>Nodosilineaceae</taxon>
        <taxon>Halomicronema</taxon>
    </lineage>
</organism>
<dbReference type="GO" id="GO:0006313">
    <property type="term" value="P:DNA transposition"/>
    <property type="evidence" value="ECO:0007669"/>
    <property type="project" value="InterPro"/>
</dbReference>
<dbReference type="NCBIfam" id="NF033559">
    <property type="entry name" value="transpos_IS1634"/>
    <property type="match status" value="1"/>
</dbReference>
<dbReference type="Pfam" id="PF01609">
    <property type="entry name" value="DDE_Tnp_1"/>
    <property type="match status" value="1"/>
</dbReference>
<gene>
    <name evidence="2" type="ORF">XM38_038560</name>
</gene>
<proteinExistence type="predicted"/>
<feature type="domain" description="Transposase IS4-like" evidence="1">
    <location>
        <begin position="55"/>
        <end position="365"/>
    </location>
</feature>
<evidence type="ECO:0000259" key="1">
    <source>
        <dbReference type="Pfam" id="PF01609"/>
    </source>
</evidence>
<dbReference type="InterPro" id="IPR002559">
    <property type="entry name" value="Transposase_11"/>
</dbReference>
<evidence type="ECO:0000313" key="2">
    <source>
        <dbReference type="EMBL" id="ASC72896.1"/>
    </source>
</evidence>
<dbReference type="KEGG" id="hhg:XM38_038560"/>
<dbReference type="Proteomes" id="UP000191901">
    <property type="component" value="Chromosome"/>
</dbReference>
<dbReference type="AlphaFoldDB" id="A0A1Z3HRL7"/>
<protein>
    <recommendedName>
        <fullName evidence="1">Transposase IS4-like domain-containing protein</fullName>
    </recommendedName>
</protein>
<sequence>MTVALQAVNRFEIDIQQRHLDATSIAVEGEYQIASEVEAEATPESEPLSEPSAEPTPIRLCRGYSRDHRPDLKQFLMTLVCAADGGVPLWLKVASGNEHDSQQFASVVTEFSQQWTSDGIVVMDAAFYNEANLQQLGSMGWLSRVPLTLKAAQDLVHRDVTTLSEVPCSLKDYRLWEVESTYGGVPQRWILVESQTRKADAALWQPELEKLERRLNHQLKSLSQQTFACKPDALEALMQFQDRLEVHQLTQVSVQTVRAKRAPGRPAKSAEATPVQGYRLQATLERTTTAEETFSRQRSRFILATNQLDNTLWPAEKLLSEYKGQQTVERGFRFLKDPLFFASSVFVKKSQRVEALALIMALTLMVYTLAERKTGRPAPNGAEPTQTAHR</sequence>